<reference evidence="1 2" key="1">
    <citation type="journal article" date="2021" name="Nat. Commun.">
        <title>Genetic determinants of endophytism in the Arabidopsis root mycobiome.</title>
        <authorList>
            <person name="Mesny F."/>
            <person name="Miyauchi S."/>
            <person name="Thiergart T."/>
            <person name="Pickel B."/>
            <person name="Atanasova L."/>
            <person name="Karlsson M."/>
            <person name="Huettel B."/>
            <person name="Barry K.W."/>
            <person name="Haridas S."/>
            <person name="Chen C."/>
            <person name="Bauer D."/>
            <person name="Andreopoulos W."/>
            <person name="Pangilinan J."/>
            <person name="LaButti K."/>
            <person name="Riley R."/>
            <person name="Lipzen A."/>
            <person name="Clum A."/>
            <person name="Drula E."/>
            <person name="Henrissat B."/>
            <person name="Kohler A."/>
            <person name="Grigoriev I.V."/>
            <person name="Martin F.M."/>
            <person name="Hacquard S."/>
        </authorList>
    </citation>
    <scope>NUCLEOTIDE SEQUENCE [LARGE SCALE GENOMIC DNA]</scope>
    <source>
        <strain evidence="1 2">MPI-CAGE-CH-0241</strain>
    </source>
</reference>
<evidence type="ECO:0000313" key="2">
    <source>
        <dbReference type="Proteomes" id="UP000777438"/>
    </source>
</evidence>
<evidence type="ECO:0000313" key="1">
    <source>
        <dbReference type="EMBL" id="KAH6874437.1"/>
    </source>
</evidence>
<organism evidence="1 2">
    <name type="scientific">Thelonectria olida</name>
    <dbReference type="NCBI Taxonomy" id="1576542"/>
    <lineage>
        <taxon>Eukaryota</taxon>
        <taxon>Fungi</taxon>
        <taxon>Dikarya</taxon>
        <taxon>Ascomycota</taxon>
        <taxon>Pezizomycotina</taxon>
        <taxon>Sordariomycetes</taxon>
        <taxon>Hypocreomycetidae</taxon>
        <taxon>Hypocreales</taxon>
        <taxon>Nectriaceae</taxon>
        <taxon>Thelonectria</taxon>
    </lineage>
</organism>
<proteinExistence type="predicted"/>
<dbReference type="OrthoDB" id="4967030at2759"/>
<gene>
    <name evidence="1" type="ORF">B0T10DRAFT_498905</name>
</gene>
<name>A0A9P9AIJ7_9HYPO</name>
<keyword evidence="2" id="KW-1185">Reference proteome</keyword>
<accession>A0A9P9AIJ7</accession>
<dbReference type="AlphaFoldDB" id="A0A9P9AIJ7"/>
<dbReference type="Proteomes" id="UP000777438">
    <property type="component" value="Unassembled WGS sequence"/>
</dbReference>
<sequence length="80" mass="8922">MEVRPFNKEAFDKASLEENEGEIKGVGQEIHWTQCDRAFWRKTVGGAWFGMPKEGGCVKVPAGNSVYFIRGTNGEVRSIS</sequence>
<comment type="caution">
    <text evidence="1">The sequence shown here is derived from an EMBL/GenBank/DDBJ whole genome shotgun (WGS) entry which is preliminary data.</text>
</comment>
<protein>
    <submittedName>
        <fullName evidence="1">Uncharacterized protein</fullName>
    </submittedName>
</protein>
<dbReference type="EMBL" id="JAGPYM010000039">
    <property type="protein sequence ID" value="KAH6874437.1"/>
    <property type="molecule type" value="Genomic_DNA"/>
</dbReference>